<dbReference type="InterPro" id="IPR002347">
    <property type="entry name" value="SDR_fam"/>
</dbReference>
<evidence type="ECO:0000313" key="2">
    <source>
        <dbReference type="Proteomes" id="UP000663864"/>
    </source>
</evidence>
<dbReference type="GO" id="GO:0016491">
    <property type="term" value="F:oxidoreductase activity"/>
    <property type="evidence" value="ECO:0007669"/>
    <property type="project" value="TreeGrafter"/>
</dbReference>
<dbReference type="InterPro" id="IPR051468">
    <property type="entry name" value="Fungal_SecMetab_SDRs"/>
</dbReference>
<comment type="caution">
    <text evidence="1">The sequence shown here is derived from an EMBL/GenBank/DDBJ whole genome shotgun (WGS) entry which is preliminary data.</text>
</comment>
<proteinExistence type="predicted"/>
<protein>
    <submittedName>
        <fullName evidence="1">Uncharacterized protein</fullName>
    </submittedName>
</protein>
<dbReference type="PANTHER" id="PTHR43544:SF2">
    <property type="entry name" value="OXIDOREDUCTASE"/>
    <property type="match status" value="1"/>
</dbReference>
<dbReference type="Pfam" id="PF00106">
    <property type="entry name" value="adh_short"/>
    <property type="match status" value="1"/>
</dbReference>
<accession>A0A813QWK6</accession>
<sequence length="520" mass="60651">MSIDEPSSSSSLSISSTDLTTCIKVLSTFTKNNEYLSIESDEYQSIRPIIHNLYHIGRGLKKNKKQNNHRQIKLIDQKTIRLRRAKKFQQFQLEHTIVPDTIEQIETKNEDNDNHIIQQLTELKFCYICKQKYHTLHFFYNQLCPSCAKLNYEKRLQTTDLTNCIALVTNGRIKIGYRIVLKLLRANCFVITTSRFSIDFLNRLNKEQDFEQWKDRIHIYEIDFRYSQLVELFTKMLIEKYDRLDFLINNVCQTIQQSKEFYQDLFNHERLINYSLLSNDQQKILNGNLQFYERLIPFSNRIQQTSSSSSSYPLYLPYTNNSNDSSKQTSLIINNTSFDVNQQSIDFRSTNSCLSHLNDLSTIEINEVLTINTLAPFILNSKLKVLMDNKHPNPESIKFIINVSTMESSFSHSNKTDQHPHTNAAFAALNMMTRTSAIDYLKSNIYMISVDTGLIKDENSSEQVIKSMIDQDFQTPFDEDDAAARVLDPIIDTYKQLSDGKTNINIPYGCFLKDYHICNW</sequence>
<organism evidence="1 2">
    <name type="scientific">Rotaria sordida</name>
    <dbReference type="NCBI Taxonomy" id="392033"/>
    <lineage>
        <taxon>Eukaryota</taxon>
        <taxon>Metazoa</taxon>
        <taxon>Spiralia</taxon>
        <taxon>Gnathifera</taxon>
        <taxon>Rotifera</taxon>
        <taxon>Eurotatoria</taxon>
        <taxon>Bdelloidea</taxon>
        <taxon>Philodinida</taxon>
        <taxon>Philodinidae</taxon>
        <taxon>Rotaria</taxon>
    </lineage>
</organism>
<evidence type="ECO:0000313" key="1">
    <source>
        <dbReference type="EMBL" id="CAF0772857.1"/>
    </source>
</evidence>
<dbReference type="PANTHER" id="PTHR43544">
    <property type="entry name" value="SHORT-CHAIN DEHYDROGENASE/REDUCTASE"/>
    <property type="match status" value="1"/>
</dbReference>
<dbReference type="SUPFAM" id="SSF51735">
    <property type="entry name" value="NAD(P)-binding Rossmann-fold domains"/>
    <property type="match status" value="1"/>
</dbReference>
<dbReference type="EMBL" id="CAJNOT010000015">
    <property type="protein sequence ID" value="CAF0772857.1"/>
    <property type="molecule type" value="Genomic_DNA"/>
</dbReference>
<dbReference type="InterPro" id="IPR036291">
    <property type="entry name" value="NAD(P)-bd_dom_sf"/>
</dbReference>
<dbReference type="Proteomes" id="UP000663864">
    <property type="component" value="Unassembled WGS sequence"/>
</dbReference>
<gene>
    <name evidence="1" type="ORF">ZHD862_LOCUS950</name>
</gene>
<dbReference type="Gene3D" id="3.40.50.720">
    <property type="entry name" value="NAD(P)-binding Rossmann-like Domain"/>
    <property type="match status" value="2"/>
</dbReference>
<dbReference type="AlphaFoldDB" id="A0A813QWK6"/>
<reference evidence="1" key="1">
    <citation type="submission" date="2021-02" db="EMBL/GenBank/DDBJ databases">
        <authorList>
            <person name="Nowell W R."/>
        </authorList>
    </citation>
    <scope>NUCLEOTIDE SEQUENCE</scope>
</reference>
<dbReference type="GO" id="GO:0005737">
    <property type="term" value="C:cytoplasm"/>
    <property type="evidence" value="ECO:0007669"/>
    <property type="project" value="TreeGrafter"/>
</dbReference>
<name>A0A813QWK6_9BILA</name>